<evidence type="ECO:0000313" key="2">
    <source>
        <dbReference type="EMBL" id="MEO2218731.1"/>
    </source>
</evidence>
<dbReference type="RefSeq" id="WP_347371459.1">
    <property type="nucleotide sequence ID" value="NZ_JBDOJC010000001.1"/>
</dbReference>
<proteinExistence type="predicted"/>
<evidence type="ECO:0000259" key="1">
    <source>
        <dbReference type="Pfam" id="PF04972"/>
    </source>
</evidence>
<protein>
    <submittedName>
        <fullName evidence="2">BON domain-containing protein</fullName>
    </submittedName>
</protein>
<sequence length="239" mass="26832">MAPFTQTSNNLVVSSFTGLKRAPTVLDAMQDFSLTLLKVPYFSLSMRSVSLHGCTQKWEKPYLARMEVFTYFASLHMRASAWSLGYCLILACGAARASPPVKNWFNDPFIQVRNRIAACPVPLGPFATEAEMKQQAHSRIERGTSCWLAKQCAKPNAYMYDADIAADLRRRFAQSRRFADASLWLTVQRRFVYVEGCVRSRNSAAGIEAFIKRTPDVQLVITNITVGSGKPNYAVMPER</sequence>
<gene>
    <name evidence="2" type="ORF">ABGV49_16845</name>
</gene>
<dbReference type="Proteomes" id="UP001455709">
    <property type="component" value="Unassembled WGS sequence"/>
</dbReference>
<feature type="domain" description="BON" evidence="1">
    <location>
        <begin position="161"/>
        <end position="227"/>
    </location>
</feature>
<dbReference type="EMBL" id="JBDOJC010000001">
    <property type="protein sequence ID" value="MEO2218731.1"/>
    <property type="molecule type" value="Genomic_DNA"/>
</dbReference>
<dbReference type="InterPro" id="IPR007055">
    <property type="entry name" value="BON_dom"/>
</dbReference>
<comment type="caution">
    <text evidence="2">The sequence shown here is derived from an EMBL/GenBank/DDBJ whole genome shotgun (WGS) entry which is preliminary data.</text>
</comment>
<organism evidence="2 3">
    <name type="scientific">Chromobacterium vaccinii</name>
    <dbReference type="NCBI Taxonomy" id="1108595"/>
    <lineage>
        <taxon>Bacteria</taxon>
        <taxon>Pseudomonadati</taxon>
        <taxon>Pseudomonadota</taxon>
        <taxon>Betaproteobacteria</taxon>
        <taxon>Neisseriales</taxon>
        <taxon>Chromobacteriaceae</taxon>
        <taxon>Chromobacterium</taxon>
    </lineage>
</organism>
<accession>A0ABV0FFA0</accession>
<keyword evidence="3" id="KW-1185">Reference proteome</keyword>
<evidence type="ECO:0000313" key="3">
    <source>
        <dbReference type="Proteomes" id="UP001455709"/>
    </source>
</evidence>
<dbReference type="Pfam" id="PF04972">
    <property type="entry name" value="BON"/>
    <property type="match status" value="1"/>
</dbReference>
<reference evidence="2 3" key="1">
    <citation type="submission" date="2024-05" db="EMBL/GenBank/DDBJ databases">
        <authorList>
            <person name="De Oliveira J.P."/>
            <person name="Noriler S.A."/>
            <person name="De Oliveira A.G."/>
            <person name="Sipoli D.S."/>
        </authorList>
    </citation>
    <scope>NUCLEOTIDE SEQUENCE [LARGE SCALE GENOMIC DNA]</scope>
    <source>
        <strain evidence="2 3">LABIM189</strain>
    </source>
</reference>
<name>A0ABV0FFA0_9NEIS</name>